<comment type="cofactor">
    <cofactor evidence="1">
        <name>Mg(2+)</name>
        <dbReference type="ChEBI" id="CHEBI:18420"/>
    </cofactor>
</comment>
<feature type="domain" description="DNA helicase Pif1-like DEAD-box helicase" evidence="3">
    <location>
        <begin position="13"/>
        <end position="131"/>
    </location>
</feature>
<keyword evidence="1" id="KW-0378">Hydrolase</keyword>
<gene>
    <name evidence="4" type="ORF">PILCRDRAFT_74715</name>
</gene>
<keyword evidence="1" id="KW-0547">Nucleotide-binding</keyword>
<dbReference type="SUPFAM" id="SSF52540">
    <property type="entry name" value="P-loop containing nucleoside triphosphate hydrolases"/>
    <property type="match status" value="1"/>
</dbReference>
<evidence type="ECO:0000313" key="5">
    <source>
        <dbReference type="Proteomes" id="UP000054166"/>
    </source>
</evidence>
<organism evidence="4 5">
    <name type="scientific">Piloderma croceum (strain F 1598)</name>
    <dbReference type="NCBI Taxonomy" id="765440"/>
    <lineage>
        <taxon>Eukaryota</taxon>
        <taxon>Fungi</taxon>
        <taxon>Dikarya</taxon>
        <taxon>Basidiomycota</taxon>
        <taxon>Agaricomycotina</taxon>
        <taxon>Agaricomycetes</taxon>
        <taxon>Agaricomycetidae</taxon>
        <taxon>Atheliales</taxon>
        <taxon>Atheliaceae</taxon>
        <taxon>Piloderma</taxon>
    </lineage>
</organism>
<dbReference type="AlphaFoldDB" id="A0A0C3BP35"/>
<keyword evidence="1" id="KW-0234">DNA repair</keyword>
<comment type="similarity">
    <text evidence="1">Belongs to the helicase family.</text>
</comment>
<protein>
    <recommendedName>
        <fullName evidence="1">ATP-dependent DNA helicase</fullName>
        <ecNumber evidence="1">5.6.2.3</ecNumber>
    </recommendedName>
</protein>
<dbReference type="GO" id="GO:0005524">
    <property type="term" value="F:ATP binding"/>
    <property type="evidence" value="ECO:0007669"/>
    <property type="project" value="UniProtKB-KW"/>
</dbReference>
<name>A0A0C3BP35_PILCF</name>
<dbReference type="GO" id="GO:0043139">
    <property type="term" value="F:5'-3' DNA helicase activity"/>
    <property type="evidence" value="ECO:0007669"/>
    <property type="project" value="UniProtKB-EC"/>
</dbReference>
<dbReference type="EC" id="5.6.2.3" evidence="1"/>
<accession>A0A0C3BP35</accession>
<dbReference type="OrthoDB" id="432234at2759"/>
<keyword evidence="5" id="KW-1185">Reference proteome</keyword>
<keyword evidence="2" id="KW-1133">Transmembrane helix</keyword>
<keyword evidence="1" id="KW-0067">ATP-binding</keyword>
<dbReference type="GO" id="GO:0000723">
    <property type="term" value="P:telomere maintenance"/>
    <property type="evidence" value="ECO:0007669"/>
    <property type="project" value="InterPro"/>
</dbReference>
<evidence type="ECO:0000256" key="1">
    <source>
        <dbReference type="RuleBase" id="RU363044"/>
    </source>
</evidence>
<evidence type="ECO:0000313" key="4">
    <source>
        <dbReference type="EMBL" id="KIM79077.1"/>
    </source>
</evidence>
<evidence type="ECO:0000256" key="2">
    <source>
        <dbReference type="SAM" id="Phobius"/>
    </source>
</evidence>
<sequence length="141" mass="15366">QKLIEDVVDKFELTSEQERAFRIIANHAVTPGSDLGGLIMYVGGMAGTGKSQVIKALMDFFKSRNESHRFVVLALTGTAAALLLGSTYHSILGVPIDGQTALRNETTNNAQVKVRLDGVDYIFLDEVSMVSCSDNYSLQRP</sequence>
<keyword evidence="1" id="KW-0233">DNA recombination</keyword>
<dbReference type="PANTHER" id="PTHR47642:SF5">
    <property type="entry name" value="ATP-DEPENDENT DNA HELICASE"/>
    <property type="match status" value="1"/>
</dbReference>
<dbReference type="InterPro" id="IPR010285">
    <property type="entry name" value="DNA_helicase_pif1-like_DEAD"/>
</dbReference>
<keyword evidence="1" id="KW-0227">DNA damage</keyword>
<dbReference type="EMBL" id="KN833012">
    <property type="protein sequence ID" value="KIM79077.1"/>
    <property type="molecule type" value="Genomic_DNA"/>
</dbReference>
<dbReference type="HOGENOM" id="CLU_001613_2_0_1"/>
<dbReference type="GO" id="GO:0006310">
    <property type="term" value="P:DNA recombination"/>
    <property type="evidence" value="ECO:0007669"/>
    <property type="project" value="UniProtKB-KW"/>
</dbReference>
<dbReference type="Pfam" id="PF05970">
    <property type="entry name" value="PIF1"/>
    <property type="match status" value="1"/>
</dbReference>
<reference evidence="4 5" key="1">
    <citation type="submission" date="2014-04" db="EMBL/GenBank/DDBJ databases">
        <authorList>
            <consortium name="DOE Joint Genome Institute"/>
            <person name="Kuo A."/>
            <person name="Tarkka M."/>
            <person name="Buscot F."/>
            <person name="Kohler A."/>
            <person name="Nagy L.G."/>
            <person name="Floudas D."/>
            <person name="Copeland A."/>
            <person name="Barry K.W."/>
            <person name="Cichocki N."/>
            <person name="Veneault-Fourrey C."/>
            <person name="LaButti K."/>
            <person name="Lindquist E.A."/>
            <person name="Lipzen A."/>
            <person name="Lundell T."/>
            <person name="Morin E."/>
            <person name="Murat C."/>
            <person name="Sun H."/>
            <person name="Tunlid A."/>
            <person name="Henrissat B."/>
            <person name="Grigoriev I.V."/>
            <person name="Hibbett D.S."/>
            <person name="Martin F."/>
            <person name="Nordberg H.P."/>
            <person name="Cantor M.N."/>
            <person name="Hua S.X."/>
        </authorList>
    </citation>
    <scope>NUCLEOTIDE SEQUENCE [LARGE SCALE GENOMIC DNA]</scope>
    <source>
        <strain evidence="4 5">F 1598</strain>
    </source>
</reference>
<comment type="catalytic activity">
    <reaction evidence="1">
        <text>ATP + H2O = ADP + phosphate + H(+)</text>
        <dbReference type="Rhea" id="RHEA:13065"/>
        <dbReference type="ChEBI" id="CHEBI:15377"/>
        <dbReference type="ChEBI" id="CHEBI:15378"/>
        <dbReference type="ChEBI" id="CHEBI:30616"/>
        <dbReference type="ChEBI" id="CHEBI:43474"/>
        <dbReference type="ChEBI" id="CHEBI:456216"/>
        <dbReference type="EC" id="5.6.2.3"/>
    </reaction>
</comment>
<dbReference type="GO" id="GO:0016887">
    <property type="term" value="F:ATP hydrolysis activity"/>
    <property type="evidence" value="ECO:0007669"/>
    <property type="project" value="RHEA"/>
</dbReference>
<keyword evidence="1" id="KW-0347">Helicase</keyword>
<dbReference type="InterPro" id="IPR051055">
    <property type="entry name" value="PIF1_helicase"/>
</dbReference>
<proteinExistence type="inferred from homology"/>
<dbReference type="GO" id="GO:0006281">
    <property type="term" value="P:DNA repair"/>
    <property type="evidence" value="ECO:0007669"/>
    <property type="project" value="UniProtKB-KW"/>
</dbReference>
<dbReference type="InParanoid" id="A0A0C3BP35"/>
<evidence type="ECO:0000259" key="3">
    <source>
        <dbReference type="Pfam" id="PF05970"/>
    </source>
</evidence>
<dbReference type="PANTHER" id="PTHR47642">
    <property type="entry name" value="ATP-DEPENDENT DNA HELICASE"/>
    <property type="match status" value="1"/>
</dbReference>
<keyword evidence="2" id="KW-0472">Membrane</keyword>
<dbReference type="Proteomes" id="UP000054166">
    <property type="component" value="Unassembled WGS sequence"/>
</dbReference>
<feature type="non-terminal residue" evidence="4">
    <location>
        <position position="1"/>
    </location>
</feature>
<reference evidence="5" key="2">
    <citation type="submission" date="2015-01" db="EMBL/GenBank/DDBJ databases">
        <title>Evolutionary Origins and Diversification of the Mycorrhizal Mutualists.</title>
        <authorList>
            <consortium name="DOE Joint Genome Institute"/>
            <consortium name="Mycorrhizal Genomics Consortium"/>
            <person name="Kohler A."/>
            <person name="Kuo A."/>
            <person name="Nagy L.G."/>
            <person name="Floudas D."/>
            <person name="Copeland A."/>
            <person name="Barry K.W."/>
            <person name="Cichocki N."/>
            <person name="Veneault-Fourrey C."/>
            <person name="LaButti K."/>
            <person name="Lindquist E.A."/>
            <person name="Lipzen A."/>
            <person name="Lundell T."/>
            <person name="Morin E."/>
            <person name="Murat C."/>
            <person name="Riley R."/>
            <person name="Ohm R."/>
            <person name="Sun H."/>
            <person name="Tunlid A."/>
            <person name="Henrissat B."/>
            <person name="Grigoriev I.V."/>
            <person name="Hibbett D.S."/>
            <person name="Martin F."/>
        </authorList>
    </citation>
    <scope>NUCLEOTIDE SEQUENCE [LARGE SCALE GENOMIC DNA]</scope>
    <source>
        <strain evidence="5">F 1598</strain>
    </source>
</reference>
<dbReference type="InterPro" id="IPR027417">
    <property type="entry name" value="P-loop_NTPase"/>
</dbReference>
<feature type="transmembrane region" description="Helical" evidence="2">
    <location>
        <begin position="70"/>
        <end position="91"/>
    </location>
</feature>
<keyword evidence="2" id="KW-0812">Transmembrane</keyword>
<dbReference type="Gene3D" id="3.40.50.300">
    <property type="entry name" value="P-loop containing nucleotide triphosphate hydrolases"/>
    <property type="match status" value="1"/>
</dbReference>